<protein>
    <recommendedName>
        <fullName evidence="4">DUF4377 domain-containing protein</fullName>
    </recommendedName>
</protein>
<dbReference type="RefSeq" id="WP_157542360.1">
    <property type="nucleotide sequence ID" value="NZ_WQLA01000005.1"/>
</dbReference>
<proteinExistence type="predicted"/>
<name>A0A6I4IA62_9SPHI</name>
<evidence type="ECO:0008006" key="4">
    <source>
        <dbReference type="Google" id="ProtNLM"/>
    </source>
</evidence>
<feature type="chain" id="PRO_5026275214" description="DUF4377 domain-containing protein" evidence="1">
    <location>
        <begin position="21"/>
        <end position="243"/>
    </location>
</feature>
<reference evidence="2 3" key="1">
    <citation type="submission" date="2019-12" db="EMBL/GenBank/DDBJ databases">
        <title>Mucilaginibacter sp. HME9299 genome sequencing and assembly.</title>
        <authorList>
            <person name="Kang H."/>
            <person name="Kim H."/>
            <person name="Joh K."/>
        </authorList>
    </citation>
    <scope>NUCLEOTIDE SEQUENCE [LARGE SCALE GENOMIC DNA]</scope>
    <source>
        <strain evidence="2 3">HME9299</strain>
    </source>
</reference>
<organism evidence="2 3">
    <name type="scientific">Mucilaginibacter aquatilis</name>
    <dbReference type="NCBI Taxonomy" id="1517760"/>
    <lineage>
        <taxon>Bacteria</taxon>
        <taxon>Pseudomonadati</taxon>
        <taxon>Bacteroidota</taxon>
        <taxon>Sphingobacteriia</taxon>
        <taxon>Sphingobacteriales</taxon>
        <taxon>Sphingobacteriaceae</taxon>
        <taxon>Mucilaginibacter</taxon>
    </lineage>
</organism>
<accession>A0A6I4IA62</accession>
<dbReference type="EMBL" id="WQLA01000005">
    <property type="protein sequence ID" value="MVN92031.1"/>
    <property type="molecule type" value="Genomic_DNA"/>
</dbReference>
<evidence type="ECO:0000313" key="3">
    <source>
        <dbReference type="Proteomes" id="UP000434850"/>
    </source>
</evidence>
<feature type="signal peptide" evidence="1">
    <location>
        <begin position="1"/>
        <end position="20"/>
    </location>
</feature>
<dbReference type="AlphaFoldDB" id="A0A6I4IA62"/>
<evidence type="ECO:0000256" key="1">
    <source>
        <dbReference type="SAM" id="SignalP"/>
    </source>
</evidence>
<keyword evidence="1" id="KW-0732">Signal</keyword>
<gene>
    <name evidence="2" type="ORF">GO816_12915</name>
</gene>
<dbReference type="Proteomes" id="UP000434850">
    <property type="component" value="Unassembled WGS sequence"/>
</dbReference>
<comment type="caution">
    <text evidence="2">The sequence shown here is derived from an EMBL/GenBank/DDBJ whole genome shotgun (WGS) entry which is preliminary data.</text>
</comment>
<keyword evidence="3" id="KW-1185">Reference proteome</keyword>
<sequence length="243" mass="26966">MKLISSVLLLIFLLSTSSCSVKTEYDSMQDCYDDIELKSYQEIVKAWGAPDTESDIDITEGSLKQQQSGQMVNATVTCVWNRPKVKIKGINCVTLIFNAVELDGGVMVPGILKGYTDCNNSSVAYKEQSLDNSIESNKQVHHGSEIGSVSNPILRNVIDLPHPVEAVRNKSIKKYTVEGVSGREIYSWYAEKYGAVLESNSPSDHKYLYMPYNINDSCILLTMTGHLNGTIILEFSYQCDGNP</sequence>
<dbReference type="PROSITE" id="PS51257">
    <property type="entry name" value="PROKAR_LIPOPROTEIN"/>
    <property type="match status" value="1"/>
</dbReference>
<evidence type="ECO:0000313" key="2">
    <source>
        <dbReference type="EMBL" id="MVN92031.1"/>
    </source>
</evidence>